<dbReference type="Proteomes" id="UP001488805">
    <property type="component" value="Unassembled WGS sequence"/>
</dbReference>
<reference evidence="2 3" key="1">
    <citation type="journal article" date="2024" name="Genome Biol. Evol.">
        <title>Chromosome-level genome assembly of the viviparous eelpout Zoarces viviparus.</title>
        <authorList>
            <person name="Fuhrmann N."/>
            <person name="Brasseur M.V."/>
            <person name="Bakowski C.E."/>
            <person name="Podsiadlowski L."/>
            <person name="Prost S."/>
            <person name="Krehenwinkel H."/>
            <person name="Mayer C."/>
        </authorList>
    </citation>
    <scope>NUCLEOTIDE SEQUENCE [LARGE SCALE GENOMIC DNA]</scope>
    <source>
        <strain evidence="2">NO-MEL_2022_Ind0_liver</strain>
    </source>
</reference>
<evidence type="ECO:0000256" key="1">
    <source>
        <dbReference type="SAM" id="MobiDB-lite"/>
    </source>
</evidence>
<keyword evidence="3" id="KW-1185">Reference proteome</keyword>
<evidence type="ECO:0000313" key="2">
    <source>
        <dbReference type="EMBL" id="KAK9541246.1"/>
    </source>
</evidence>
<comment type="caution">
    <text evidence="2">The sequence shown here is derived from an EMBL/GenBank/DDBJ whole genome shotgun (WGS) entry which is preliminary data.</text>
</comment>
<sequence>MFQAITSKAERREGNERRAVTEWKAEGRRNGHPSLSAPACPLAATPLKHSPIRPGWRQKPATPKWGSEKPDTGGSRQGWRDEKRDSKGTALVDFMSLEPGVTASSPPATSKEKNKYGMWEGVGGGGRRKRRRERSHD</sequence>
<name>A0AAW1G2T1_ZOAVI</name>
<protein>
    <submittedName>
        <fullName evidence="2">Uncharacterized protein</fullName>
    </submittedName>
</protein>
<accession>A0AAW1G2T1</accession>
<dbReference type="EMBL" id="JBCEZU010000002">
    <property type="protein sequence ID" value="KAK9541246.1"/>
    <property type="molecule type" value="Genomic_DNA"/>
</dbReference>
<organism evidence="2 3">
    <name type="scientific">Zoarces viviparus</name>
    <name type="common">Viviparous eelpout</name>
    <name type="synonym">Blennius viviparus</name>
    <dbReference type="NCBI Taxonomy" id="48416"/>
    <lineage>
        <taxon>Eukaryota</taxon>
        <taxon>Metazoa</taxon>
        <taxon>Chordata</taxon>
        <taxon>Craniata</taxon>
        <taxon>Vertebrata</taxon>
        <taxon>Euteleostomi</taxon>
        <taxon>Actinopterygii</taxon>
        <taxon>Neopterygii</taxon>
        <taxon>Teleostei</taxon>
        <taxon>Neoteleostei</taxon>
        <taxon>Acanthomorphata</taxon>
        <taxon>Eupercaria</taxon>
        <taxon>Perciformes</taxon>
        <taxon>Cottioidei</taxon>
        <taxon>Zoarcales</taxon>
        <taxon>Zoarcidae</taxon>
        <taxon>Zoarcinae</taxon>
        <taxon>Zoarces</taxon>
    </lineage>
</organism>
<proteinExistence type="predicted"/>
<feature type="compositionally biased region" description="Low complexity" evidence="1">
    <location>
        <begin position="33"/>
        <end position="47"/>
    </location>
</feature>
<feature type="compositionally biased region" description="Basic and acidic residues" evidence="1">
    <location>
        <begin position="8"/>
        <end position="29"/>
    </location>
</feature>
<feature type="region of interest" description="Disordered" evidence="1">
    <location>
        <begin position="1"/>
        <end position="137"/>
    </location>
</feature>
<evidence type="ECO:0000313" key="3">
    <source>
        <dbReference type="Proteomes" id="UP001488805"/>
    </source>
</evidence>
<feature type="compositionally biased region" description="Basic and acidic residues" evidence="1">
    <location>
        <begin position="78"/>
        <end position="87"/>
    </location>
</feature>
<gene>
    <name evidence="2" type="ORF">VZT92_001305</name>
</gene>
<dbReference type="AlphaFoldDB" id="A0AAW1G2T1"/>
<feature type="compositionally biased region" description="Basic residues" evidence="1">
    <location>
        <begin position="126"/>
        <end position="137"/>
    </location>
</feature>